<dbReference type="Proteomes" id="UP000031668">
    <property type="component" value="Unassembled WGS sequence"/>
</dbReference>
<proteinExistence type="predicted"/>
<dbReference type="AlphaFoldDB" id="A0A0C2NIU2"/>
<comment type="caution">
    <text evidence="2">The sequence shown here is derived from an EMBL/GenBank/DDBJ whole genome shotgun (WGS) entry which is preliminary data.</text>
</comment>
<dbReference type="InterPro" id="IPR042178">
    <property type="entry name" value="Serpin_sf_1"/>
</dbReference>
<dbReference type="Pfam" id="PF00079">
    <property type="entry name" value="Serpin"/>
    <property type="match status" value="1"/>
</dbReference>
<dbReference type="SUPFAM" id="SSF56574">
    <property type="entry name" value="Serpins"/>
    <property type="match status" value="1"/>
</dbReference>
<gene>
    <name evidence="2" type="ORF">RF11_03759</name>
</gene>
<dbReference type="Gene3D" id="2.30.39.10">
    <property type="entry name" value="Alpha-1-antitrypsin, domain 1"/>
    <property type="match status" value="1"/>
</dbReference>
<name>A0A0C2NIU2_THEKT</name>
<keyword evidence="3" id="KW-1185">Reference proteome</keyword>
<dbReference type="InterPro" id="IPR036186">
    <property type="entry name" value="Serpin_sf"/>
</dbReference>
<accession>A0A0C2NIU2</accession>
<dbReference type="OrthoDB" id="9440847at2759"/>
<reference evidence="2 3" key="1">
    <citation type="journal article" date="2014" name="Genome Biol. Evol.">
        <title>The genome of the myxosporean Thelohanellus kitauei shows adaptations to nutrient acquisition within its fish host.</title>
        <authorList>
            <person name="Yang Y."/>
            <person name="Xiong J."/>
            <person name="Zhou Z."/>
            <person name="Huo F."/>
            <person name="Miao W."/>
            <person name="Ran C."/>
            <person name="Liu Y."/>
            <person name="Zhang J."/>
            <person name="Feng J."/>
            <person name="Wang M."/>
            <person name="Wang M."/>
            <person name="Wang L."/>
            <person name="Yao B."/>
        </authorList>
    </citation>
    <scope>NUCLEOTIDE SEQUENCE [LARGE SCALE GENOMIC DNA]</scope>
    <source>
        <strain evidence="2">Wuqing</strain>
    </source>
</reference>
<organism evidence="2 3">
    <name type="scientific">Thelohanellus kitauei</name>
    <name type="common">Myxosporean</name>
    <dbReference type="NCBI Taxonomy" id="669202"/>
    <lineage>
        <taxon>Eukaryota</taxon>
        <taxon>Metazoa</taxon>
        <taxon>Cnidaria</taxon>
        <taxon>Myxozoa</taxon>
        <taxon>Myxosporea</taxon>
        <taxon>Bivalvulida</taxon>
        <taxon>Platysporina</taxon>
        <taxon>Myxobolidae</taxon>
        <taxon>Thelohanellus</taxon>
    </lineage>
</organism>
<feature type="domain" description="Serpin" evidence="1">
    <location>
        <begin position="4"/>
        <end position="246"/>
    </location>
</feature>
<evidence type="ECO:0000313" key="2">
    <source>
        <dbReference type="EMBL" id="KII73952.1"/>
    </source>
</evidence>
<evidence type="ECO:0000313" key="3">
    <source>
        <dbReference type="Proteomes" id="UP000031668"/>
    </source>
</evidence>
<protein>
    <recommendedName>
        <fullName evidence="1">Serpin domain-containing protein</fullName>
    </recommendedName>
</protein>
<dbReference type="EMBL" id="JWZT01000584">
    <property type="protein sequence ID" value="KII73952.1"/>
    <property type="molecule type" value="Genomic_DNA"/>
</dbReference>
<dbReference type="InterPro" id="IPR023796">
    <property type="entry name" value="Serpin_dom"/>
</dbReference>
<evidence type="ECO:0000259" key="1">
    <source>
        <dbReference type="Pfam" id="PF00079"/>
    </source>
</evidence>
<sequence>MADAINKFTLKLVKFLLDNDGKINSVSVSGFVAYLILFLVNSGLPHQQSLKLSRLLNCNVTYFEFSYLTSLLDYECTDNFQMDEFSKIGIAKSVIFTSKLLVETFRQTALEHYEIETQPIDSKNYYNQLTAVYEWSQILKDTPLKKNWMTPFNKDLILLFISEYFIRFQWRTPLNHRFTTRSEFIGINGDAFQIETMRVIDYMRYMDDPEEKARIVFVHLAQSDTFAVVVIPYENSDVLDVVKRMSVIINLNLDQKTV</sequence>
<dbReference type="Gene3D" id="3.30.497.10">
    <property type="entry name" value="Antithrombin, subunit I, domain 2"/>
    <property type="match status" value="1"/>
</dbReference>
<dbReference type="InterPro" id="IPR042185">
    <property type="entry name" value="Serpin_sf_2"/>
</dbReference>